<organism evidence="16 17">
    <name type="scientific">Lysobacter cavernae</name>
    <dbReference type="NCBI Taxonomy" id="1685901"/>
    <lineage>
        <taxon>Bacteria</taxon>
        <taxon>Pseudomonadati</taxon>
        <taxon>Pseudomonadota</taxon>
        <taxon>Gammaproteobacteria</taxon>
        <taxon>Lysobacterales</taxon>
        <taxon>Lysobacteraceae</taxon>
        <taxon>Lysobacter</taxon>
    </lineage>
</organism>
<evidence type="ECO:0000259" key="14">
    <source>
        <dbReference type="Pfam" id="PF18076"/>
    </source>
</evidence>
<dbReference type="CDD" id="cd01740">
    <property type="entry name" value="GATase1_FGAR_AT"/>
    <property type="match status" value="1"/>
</dbReference>
<dbReference type="Gene3D" id="3.40.50.880">
    <property type="match status" value="1"/>
</dbReference>
<evidence type="ECO:0000313" key="16">
    <source>
        <dbReference type="EMBL" id="MFC3551510.1"/>
    </source>
</evidence>
<comment type="function">
    <text evidence="10">Phosphoribosylformylglycinamidine synthase involved in the purines biosynthetic pathway. Catalyzes the ATP-dependent conversion of formylglycinamide ribonucleotide (FGAR) and glutamine to yield formylglycinamidine ribonucleotide (FGAM) and glutamate.</text>
</comment>
<feature type="binding site" evidence="10">
    <location>
        <position position="917"/>
    </location>
    <ligand>
        <name>ATP</name>
        <dbReference type="ChEBI" id="CHEBI:30616"/>
    </ligand>
</feature>
<dbReference type="Pfam" id="PF22689">
    <property type="entry name" value="FGAR-AT_PurM_N-like"/>
    <property type="match status" value="1"/>
</dbReference>
<dbReference type="InterPro" id="IPR041609">
    <property type="entry name" value="PurL_linker"/>
</dbReference>
<comment type="subcellular location">
    <subcellularLocation>
        <location evidence="10">Cytoplasm</location>
    </subcellularLocation>
</comment>
<feature type="domain" description="Phosphoribosylformylglycinamidine synthase N-terminal" evidence="14">
    <location>
        <begin position="37"/>
        <end position="148"/>
    </location>
</feature>
<evidence type="ECO:0000256" key="2">
    <source>
        <dbReference type="ARBA" id="ARBA00008608"/>
    </source>
</evidence>
<feature type="binding site" evidence="10">
    <location>
        <position position="727"/>
    </location>
    <ligand>
        <name>Mg(2+)</name>
        <dbReference type="ChEBI" id="CHEBI:18420"/>
    </ligand>
</feature>
<dbReference type="Pfam" id="PF18076">
    <property type="entry name" value="FGAR-AT_N"/>
    <property type="match status" value="1"/>
</dbReference>
<dbReference type="InterPro" id="IPR010073">
    <property type="entry name" value="PurL_large"/>
</dbReference>
<evidence type="ECO:0000256" key="1">
    <source>
        <dbReference type="ARBA" id="ARBA00004920"/>
    </source>
</evidence>
<gene>
    <name evidence="10 16" type="primary">purL</name>
    <name evidence="16" type="synonym">purI</name>
    <name evidence="16" type="ORF">ACFOLC_10870</name>
</gene>
<keyword evidence="17" id="KW-1185">Reference proteome</keyword>
<reference evidence="17" key="1">
    <citation type="journal article" date="2019" name="Int. J. Syst. Evol. Microbiol.">
        <title>The Global Catalogue of Microorganisms (GCM) 10K type strain sequencing project: providing services to taxonomists for standard genome sequencing and annotation.</title>
        <authorList>
            <consortium name="The Broad Institute Genomics Platform"/>
            <consortium name="The Broad Institute Genome Sequencing Center for Infectious Disease"/>
            <person name="Wu L."/>
            <person name="Ma J."/>
        </authorList>
    </citation>
    <scope>NUCLEOTIDE SEQUENCE [LARGE SCALE GENOMIC DNA]</scope>
    <source>
        <strain evidence="17">KCTC 42875</strain>
    </source>
</reference>
<evidence type="ECO:0000256" key="4">
    <source>
        <dbReference type="ARBA" id="ARBA00022723"/>
    </source>
</evidence>
<evidence type="ECO:0000256" key="8">
    <source>
        <dbReference type="ARBA" id="ARBA00022842"/>
    </source>
</evidence>
<dbReference type="SUPFAM" id="SSF52317">
    <property type="entry name" value="Class I glutamine amidotransferase-like"/>
    <property type="match status" value="1"/>
</dbReference>
<keyword evidence="9 10" id="KW-0315">Glutamine amidotransferase</keyword>
<dbReference type="Gene3D" id="3.30.1330.10">
    <property type="entry name" value="PurM-like, N-terminal domain"/>
    <property type="match status" value="2"/>
</dbReference>
<dbReference type="Pfam" id="PF13507">
    <property type="entry name" value="GATase_5"/>
    <property type="match status" value="1"/>
</dbReference>
<evidence type="ECO:0000256" key="10">
    <source>
        <dbReference type="HAMAP-Rule" id="MF_00419"/>
    </source>
</evidence>
<comment type="caution">
    <text evidence="16">The sequence shown here is derived from an EMBL/GenBank/DDBJ whole genome shotgun (WGS) entry which is preliminary data.</text>
</comment>
<feature type="active site" description="Nucleophile" evidence="10">
    <location>
        <position position="1166"/>
    </location>
</feature>
<dbReference type="NCBIfam" id="NF003672">
    <property type="entry name" value="PRK05297.1"/>
    <property type="match status" value="1"/>
</dbReference>
<dbReference type="PROSITE" id="PS51273">
    <property type="entry name" value="GATASE_TYPE_1"/>
    <property type="match status" value="1"/>
</dbReference>
<dbReference type="PANTHER" id="PTHR10099:SF1">
    <property type="entry name" value="PHOSPHORIBOSYLFORMYLGLYCINAMIDINE SYNTHASE"/>
    <property type="match status" value="1"/>
</dbReference>
<dbReference type="SUPFAM" id="SSF56042">
    <property type="entry name" value="PurM C-terminal domain-like"/>
    <property type="match status" value="2"/>
</dbReference>
<keyword evidence="4 10" id="KW-0479">Metal-binding</keyword>
<dbReference type="CDD" id="cd02204">
    <property type="entry name" value="PurL_repeat2"/>
    <property type="match status" value="1"/>
</dbReference>
<sequence>MMVLEGASALSPFRRERLQARLQALHPSVRLLGAWPVYWVEPEAAGPTPDAPTLGRILQAQAEPAPREAGAVSRYVTPRLGTLSPWASKATELLRGAGQPVKRVERGTRFDLSGWPSDALTQGALAKALHDPMTQSLLESRDDAAALFAVPARGELERIALADLEAANGRLGLALADDEIAYLRERYAALGREPSDIELMMFAQANSEHCRHKIFNASWTLDGRDQLVNGAPQSLFKMIKHTHATTPEHTLSAYSDNAAVVEGYASRRFRPDPATRAYRAEAQVDSAFCIKVETHNHPTAIAPFPGASTGNGGEIRDEGATGRGGKPKAGLSGFSVSHLRIPTLPQPWEASRTLNPRMAPALEIMLDGPIGAAAFNNEFGRPNLVGYFRSFELDEGSAPNAALARAYDKPIMLAGGLGAIDRVQVDKLGLKPGYAVIVLGGPAMLIGLGGGAASSVASGDSHEDLDFASVQRDNPEMERRCQEVIDRCVALGENNPIASAHDVGAGGLSNAIPELLHDSGLGGVIDLAQVPSDDPSLSPMQLWCNESQERYVLGLPADRVDEFADICKRERCPFAVVGYATAEEHLVVGYGATVANAREPGRDWSIDLPMDVLFGKPPKMHRDAVRPPPAPWPVLQWEGLDLHAAALRVLAHPTVAAKNFLVTIGDRSVGGLTARDQMVGPWQLPLADCAITLSGFDGFVGEAMAIGERTPLALLDSAAAARMAVGEAITNLCAAPVESLNRIKLSANWMAAAGHPGEDALLFDAVKAVGLQLCPELELSIPVGKDSLSMQAQWQHADESGNVAAHKSVSPVSLIVTAFAPVVDVRQQLTPLLAREEESELWLIGLGAGKQRLGGSVLAQCHPHAVEPVANEGAALPAFAGPLGVPDLDDPQRLRDFFELIRDAREMNLLQAYHDRSDGGAFAALCEMAFCSRLGLDINLDGWGDDPFRTLFNEELGAIVQVTVEDRAEFADLVARHGLIDCAQRIARPTTAPAIRVREDGKTLVEWRWDELFDAWWSTSHALQKLRDNPECADEERLVARDFNAPGLKPKLTFDAAEDIAAPFVHTGARPKVAILREQGVNGQIEMATAFDRAGFEAFDVHMSDLISGRVALDQFKGFAACGGFSYGDVLGAGRGWATSVLERSALRDAFAEFFARQDSFALGVCNGCQMLSQLKPIIPGATHWPKFLRNRSEQFEARLGLLEVVESPSLFFRGMAGSRLPVSVAHGEGRAEFDSTLDQTAAHVALRYIDGHGAVATGYPLNPNGSPDGITGLTTDDGRVTILMPHPERTLRSANLSWAPREWGEDSPWLRMFRNARVFVG</sequence>
<dbReference type="Pfam" id="PF18072">
    <property type="entry name" value="FGAR-AT_linker"/>
    <property type="match status" value="1"/>
</dbReference>
<keyword evidence="5 10" id="KW-0547">Nucleotide-binding</keyword>
<keyword evidence="8 10" id="KW-0460">Magnesium</keyword>
<dbReference type="InterPro" id="IPR055181">
    <property type="entry name" value="FGAR-AT_PurM_N-like"/>
</dbReference>
<evidence type="ECO:0000313" key="17">
    <source>
        <dbReference type="Proteomes" id="UP001595740"/>
    </source>
</evidence>
<feature type="binding site" evidence="10">
    <location>
        <position position="915"/>
    </location>
    <ligand>
        <name>Mg(2+)</name>
        <dbReference type="ChEBI" id="CHEBI:18420"/>
    </ligand>
</feature>
<evidence type="ECO:0000259" key="12">
    <source>
        <dbReference type="Pfam" id="PF02769"/>
    </source>
</evidence>
<evidence type="ECO:0000256" key="11">
    <source>
        <dbReference type="SAM" id="MobiDB-lite"/>
    </source>
</evidence>
<dbReference type="InterPro" id="IPR036604">
    <property type="entry name" value="PurS-like_sf"/>
</dbReference>
<feature type="binding site" evidence="10">
    <location>
        <position position="688"/>
    </location>
    <ligand>
        <name>Mg(2+)</name>
        <dbReference type="ChEBI" id="CHEBI:18420"/>
    </ligand>
</feature>
<dbReference type="InterPro" id="IPR036921">
    <property type="entry name" value="PurM-like_N_sf"/>
</dbReference>
<dbReference type="CDD" id="cd02203">
    <property type="entry name" value="PurL_repeat1"/>
    <property type="match status" value="1"/>
</dbReference>
<dbReference type="PANTHER" id="PTHR10099">
    <property type="entry name" value="PHOSPHORIBOSYLFORMYLGLYCINAMIDINE SYNTHASE"/>
    <property type="match status" value="1"/>
</dbReference>
<feature type="binding site" evidence="10">
    <location>
        <position position="731"/>
    </location>
    <ligand>
        <name>Mg(2+)</name>
        <dbReference type="ChEBI" id="CHEBI:18420"/>
    </ligand>
</feature>
<keyword evidence="10" id="KW-0963">Cytoplasm</keyword>
<dbReference type="SUPFAM" id="SSF109736">
    <property type="entry name" value="FGAM synthase PurL, linker domain"/>
    <property type="match status" value="1"/>
</dbReference>
<keyword evidence="6 10" id="KW-0658">Purine biosynthesis</keyword>
<dbReference type="Gene3D" id="3.90.650.10">
    <property type="entry name" value="PurM-like C-terminal domain"/>
    <property type="match status" value="2"/>
</dbReference>
<evidence type="ECO:0000256" key="9">
    <source>
        <dbReference type="ARBA" id="ARBA00022962"/>
    </source>
</evidence>
<feature type="region of interest" description="Disordered" evidence="11">
    <location>
        <begin position="300"/>
        <end position="329"/>
    </location>
</feature>
<keyword evidence="3 10" id="KW-0436">Ligase</keyword>
<protein>
    <recommendedName>
        <fullName evidence="10">Phosphoribosylformylglycinamidine synthase</fullName>
        <shortName evidence="10">FGAM synthase</shortName>
        <shortName evidence="10">FGAMS</shortName>
        <ecNumber evidence="10">6.3.5.3</ecNumber>
    </recommendedName>
    <alternativeName>
        <fullName evidence="10">Formylglycinamide ribonucleotide amidotransferase</fullName>
        <shortName evidence="10">FGAR amidotransferase</shortName>
        <shortName evidence="10">FGAR-AT</shortName>
    </alternativeName>
</protein>
<accession>A0ABV7RU51</accession>
<dbReference type="HAMAP" id="MF_00419">
    <property type="entry name" value="PurL_1"/>
    <property type="match status" value="1"/>
</dbReference>
<evidence type="ECO:0000256" key="7">
    <source>
        <dbReference type="ARBA" id="ARBA00022840"/>
    </source>
</evidence>
<feature type="active site" evidence="10">
    <location>
        <position position="1287"/>
    </location>
</feature>
<dbReference type="EC" id="6.3.5.3" evidence="10"/>
<evidence type="ECO:0000259" key="15">
    <source>
        <dbReference type="Pfam" id="PF22689"/>
    </source>
</evidence>
<comment type="similarity">
    <text evidence="2 10">In the N-terminal section; belongs to the FGAMS family.</text>
</comment>
<comment type="caution">
    <text evidence="10">Lacks conserved residue(s) required for the propagation of feature annotation.</text>
</comment>
<feature type="binding site" evidence="10">
    <location>
        <position position="687"/>
    </location>
    <ligand>
        <name>ATP</name>
        <dbReference type="ChEBI" id="CHEBI:30616"/>
    </ligand>
</feature>
<feature type="domain" description="Phosphoribosylformylglycinamidine synthase linker" evidence="13">
    <location>
        <begin position="164"/>
        <end position="213"/>
    </location>
</feature>
<dbReference type="Pfam" id="PF02769">
    <property type="entry name" value="AIRS_C"/>
    <property type="match status" value="2"/>
</dbReference>
<dbReference type="InterPro" id="IPR010918">
    <property type="entry name" value="PurM-like_C_dom"/>
</dbReference>
<evidence type="ECO:0000259" key="13">
    <source>
        <dbReference type="Pfam" id="PF18072"/>
    </source>
</evidence>
<dbReference type="RefSeq" id="WP_386759272.1">
    <property type="nucleotide sequence ID" value="NZ_JBHRXK010000004.1"/>
</dbReference>
<dbReference type="EMBL" id="JBHRXK010000004">
    <property type="protein sequence ID" value="MFC3551510.1"/>
    <property type="molecule type" value="Genomic_DNA"/>
</dbReference>
<dbReference type="SUPFAM" id="SSF82697">
    <property type="entry name" value="PurS-like"/>
    <property type="match status" value="1"/>
</dbReference>
<evidence type="ECO:0000256" key="3">
    <source>
        <dbReference type="ARBA" id="ARBA00022598"/>
    </source>
</evidence>
<feature type="domain" description="FGAR-AT PurM N-terminal-like" evidence="15">
    <location>
        <begin position="658"/>
        <end position="821"/>
    </location>
</feature>
<keyword evidence="7 10" id="KW-0067">ATP-binding</keyword>
<dbReference type="Gene3D" id="1.10.8.750">
    <property type="entry name" value="Phosphoribosylformylglycinamidine synthase, linker domain"/>
    <property type="match status" value="1"/>
</dbReference>
<dbReference type="GO" id="GO:0004642">
    <property type="term" value="F:phosphoribosylformylglycinamidine synthase activity"/>
    <property type="evidence" value="ECO:0007669"/>
    <property type="project" value="UniProtKB-EC"/>
</dbReference>
<comment type="pathway">
    <text evidence="1 10">Purine metabolism; IMP biosynthesis via de novo pathway; 5-amino-1-(5-phospho-D-ribosyl)imidazole from N(2)-formyl-N(1)-(5-phospho-D-ribosyl)glycinamide: step 1/2.</text>
</comment>
<dbReference type="InterPro" id="IPR029062">
    <property type="entry name" value="Class_I_gatase-like"/>
</dbReference>
<evidence type="ECO:0000256" key="6">
    <source>
        <dbReference type="ARBA" id="ARBA00022755"/>
    </source>
</evidence>
<comment type="catalytic activity">
    <reaction evidence="10">
        <text>N(2)-formyl-N(1)-(5-phospho-beta-D-ribosyl)glycinamide + L-glutamine + ATP + H2O = 2-formamido-N(1)-(5-O-phospho-beta-D-ribosyl)acetamidine + L-glutamate + ADP + phosphate + H(+)</text>
        <dbReference type="Rhea" id="RHEA:17129"/>
        <dbReference type="ChEBI" id="CHEBI:15377"/>
        <dbReference type="ChEBI" id="CHEBI:15378"/>
        <dbReference type="ChEBI" id="CHEBI:29985"/>
        <dbReference type="ChEBI" id="CHEBI:30616"/>
        <dbReference type="ChEBI" id="CHEBI:43474"/>
        <dbReference type="ChEBI" id="CHEBI:58359"/>
        <dbReference type="ChEBI" id="CHEBI:147286"/>
        <dbReference type="ChEBI" id="CHEBI:147287"/>
        <dbReference type="ChEBI" id="CHEBI:456216"/>
        <dbReference type="EC" id="6.3.5.3"/>
    </reaction>
</comment>
<dbReference type="InterPro" id="IPR040707">
    <property type="entry name" value="FGAR-AT_N"/>
</dbReference>
<feature type="active site" evidence="10">
    <location>
        <position position="1289"/>
    </location>
</feature>
<evidence type="ECO:0000256" key="5">
    <source>
        <dbReference type="ARBA" id="ARBA00022741"/>
    </source>
</evidence>
<comment type="subunit">
    <text evidence="10">Monomer.</text>
</comment>
<dbReference type="NCBIfam" id="TIGR01735">
    <property type="entry name" value="FGAM_synt"/>
    <property type="match status" value="1"/>
</dbReference>
<dbReference type="SMART" id="SM01211">
    <property type="entry name" value="GATase_5"/>
    <property type="match status" value="1"/>
</dbReference>
<dbReference type="InterPro" id="IPR036676">
    <property type="entry name" value="PurM-like_C_sf"/>
</dbReference>
<feature type="domain" description="PurM-like C-terminal" evidence="12">
    <location>
        <begin position="872"/>
        <end position="992"/>
    </location>
</feature>
<name>A0ABV7RU51_9GAMM</name>
<proteinExistence type="inferred from homology"/>
<feature type="domain" description="PurM-like C-terminal" evidence="12">
    <location>
        <begin position="431"/>
        <end position="589"/>
    </location>
</feature>
<dbReference type="SUPFAM" id="SSF55326">
    <property type="entry name" value="PurM N-terminal domain-like"/>
    <property type="match status" value="2"/>
</dbReference>
<dbReference type="Proteomes" id="UP001595740">
    <property type="component" value="Unassembled WGS sequence"/>
</dbReference>